<comment type="caution">
    <text evidence="4">The sequence shown here is derived from an EMBL/GenBank/DDBJ whole genome shotgun (WGS) entry which is preliminary data.</text>
</comment>
<keyword evidence="1" id="KW-0138">CF(0)</keyword>
<protein>
    <submittedName>
        <fullName evidence="4">ATP F0F1 synthase subunit C</fullName>
        <ecNumber evidence="4">3.6.3.14</ecNumber>
    </submittedName>
</protein>
<accession>A0A2A5X0U8</accession>
<keyword evidence="4" id="KW-0378">Hydrolase</keyword>
<evidence type="ECO:0000256" key="1">
    <source>
        <dbReference type="ARBA" id="ARBA00022547"/>
    </source>
</evidence>
<keyword evidence="1" id="KW-0375">Hydrogen ion transport</keyword>
<dbReference type="EC" id="3.6.3.14" evidence="4"/>
<organism evidence="4 5">
    <name type="scientific">OM182 bacterium MED-G24</name>
    <dbReference type="NCBI Taxonomy" id="1986255"/>
    <lineage>
        <taxon>Bacteria</taxon>
        <taxon>Pseudomonadati</taxon>
        <taxon>Pseudomonadota</taxon>
        <taxon>Gammaproteobacteria</taxon>
        <taxon>OMG group</taxon>
        <taxon>OM182 clade</taxon>
    </lineage>
</organism>
<dbReference type="GO" id="GO:0045259">
    <property type="term" value="C:proton-transporting ATP synthase complex"/>
    <property type="evidence" value="ECO:0007669"/>
    <property type="project" value="UniProtKB-KW"/>
</dbReference>
<evidence type="ECO:0000256" key="2">
    <source>
        <dbReference type="ARBA" id="ARBA00023121"/>
    </source>
</evidence>
<sequence>QLFIALALVDAVPIIAVGISLYMIFAL</sequence>
<keyword evidence="1" id="KW-0813">Transport</keyword>
<dbReference type="GO" id="GO:0016787">
    <property type="term" value="F:hydrolase activity"/>
    <property type="evidence" value="ECO:0007669"/>
    <property type="project" value="UniProtKB-KW"/>
</dbReference>
<proteinExistence type="predicted"/>
<evidence type="ECO:0000313" key="5">
    <source>
        <dbReference type="Proteomes" id="UP000219327"/>
    </source>
</evidence>
<keyword evidence="3" id="KW-1133">Transmembrane helix</keyword>
<feature type="non-terminal residue" evidence="4">
    <location>
        <position position="1"/>
    </location>
</feature>
<name>A0A2A5X0U8_9GAMM</name>
<keyword evidence="2" id="KW-0446">Lipid-binding</keyword>
<dbReference type="EMBL" id="NTKD01000001">
    <property type="protein sequence ID" value="PDH42143.1"/>
    <property type="molecule type" value="Genomic_DNA"/>
</dbReference>
<dbReference type="AlphaFoldDB" id="A0A2A5X0U8"/>
<gene>
    <name evidence="4" type="ORF">CNE99_00005</name>
</gene>
<dbReference type="Gene3D" id="1.20.20.10">
    <property type="entry name" value="F1F0 ATP synthase subunit C"/>
    <property type="match status" value="1"/>
</dbReference>
<reference evidence="4 5" key="1">
    <citation type="submission" date="2017-08" db="EMBL/GenBank/DDBJ databases">
        <title>Fine stratification of microbial communities through a metagenomic profile of the photic zone.</title>
        <authorList>
            <person name="Haro-Moreno J.M."/>
            <person name="Lopez-Perez M."/>
            <person name="De La Torre J."/>
            <person name="Picazo A."/>
            <person name="Camacho A."/>
            <person name="Rodriguez-Valera F."/>
        </authorList>
    </citation>
    <scope>NUCLEOTIDE SEQUENCE [LARGE SCALE GENOMIC DNA]</scope>
    <source>
        <strain evidence="4">MED-G24</strain>
    </source>
</reference>
<evidence type="ECO:0000313" key="4">
    <source>
        <dbReference type="EMBL" id="PDH42143.1"/>
    </source>
</evidence>
<feature type="transmembrane region" description="Helical" evidence="3">
    <location>
        <begin position="6"/>
        <end position="25"/>
    </location>
</feature>
<evidence type="ECO:0000256" key="3">
    <source>
        <dbReference type="SAM" id="Phobius"/>
    </source>
</evidence>
<keyword evidence="3" id="KW-0812">Transmembrane</keyword>
<dbReference type="InterPro" id="IPR038662">
    <property type="entry name" value="ATP_synth_F0_csu_sf"/>
</dbReference>
<dbReference type="Proteomes" id="UP000219327">
    <property type="component" value="Unassembled WGS sequence"/>
</dbReference>
<keyword evidence="3" id="KW-0472">Membrane</keyword>
<dbReference type="GO" id="GO:0008289">
    <property type="term" value="F:lipid binding"/>
    <property type="evidence" value="ECO:0007669"/>
    <property type="project" value="UniProtKB-KW"/>
</dbReference>
<keyword evidence="1" id="KW-0406">Ion transport</keyword>